<dbReference type="GO" id="GO:0003700">
    <property type="term" value="F:DNA-binding transcription factor activity"/>
    <property type="evidence" value="ECO:0007669"/>
    <property type="project" value="InterPro"/>
</dbReference>
<evidence type="ECO:0000256" key="3">
    <source>
        <dbReference type="ARBA" id="ARBA00023163"/>
    </source>
</evidence>
<reference evidence="6 7" key="1">
    <citation type="submission" date="2018-08" db="EMBL/GenBank/DDBJ databases">
        <title>A genome reference for cultivated species of the human gut microbiota.</title>
        <authorList>
            <person name="Zou Y."/>
            <person name="Xue W."/>
            <person name="Luo G."/>
        </authorList>
    </citation>
    <scope>NUCLEOTIDE SEQUENCE [LARGE SCALE GENOMIC DNA]</scope>
    <source>
        <strain evidence="6 7">AM43-11</strain>
    </source>
</reference>
<evidence type="ECO:0000256" key="2">
    <source>
        <dbReference type="ARBA" id="ARBA00023125"/>
    </source>
</evidence>
<feature type="domain" description="HTH rpiR-type" evidence="4">
    <location>
        <begin position="12"/>
        <end position="87"/>
    </location>
</feature>
<dbReference type="GO" id="GO:1901135">
    <property type="term" value="P:carbohydrate derivative metabolic process"/>
    <property type="evidence" value="ECO:0007669"/>
    <property type="project" value="InterPro"/>
</dbReference>
<evidence type="ECO:0000259" key="5">
    <source>
        <dbReference type="PROSITE" id="PS51464"/>
    </source>
</evidence>
<dbReference type="Proteomes" id="UP000284465">
    <property type="component" value="Unassembled WGS sequence"/>
</dbReference>
<dbReference type="InterPro" id="IPR009057">
    <property type="entry name" value="Homeodomain-like_sf"/>
</dbReference>
<keyword evidence="2" id="KW-0238">DNA-binding</keyword>
<dbReference type="Pfam" id="PF01418">
    <property type="entry name" value="HTH_6"/>
    <property type="match status" value="1"/>
</dbReference>
<dbReference type="EMBL" id="QSFP01000005">
    <property type="protein sequence ID" value="RHA68309.1"/>
    <property type="molecule type" value="Genomic_DNA"/>
</dbReference>
<dbReference type="Gene3D" id="1.10.10.10">
    <property type="entry name" value="Winged helix-like DNA-binding domain superfamily/Winged helix DNA-binding domain"/>
    <property type="match status" value="1"/>
</dbReference>
<dbReference type="InterPro" id="IPR001347">
    <property type="entry name" value="SIS_dom"/>
</dbReference>
<dbReference type="PROSITE" id="PS51071">
    <property type="entry name" value="HTH_RPIR"/>
    <property type="match status" value="1"/>
</dbReference>
<comment type="caution">
    <text evidence="6">The sequence shown here is derived from an EMBL/GenBank/DDBJ whole genome shotgun (WGS) entry which is preliminary data.</text>
</comment>
<dbReference type="GO" id="GO:0097367">
    <property type="term" value="F:carbohydrate derivative binding"/>
    <property type="evidence" value="ECO:0007669"/>
    <property type="project" value="InterPro"/>
</dbReference>
<dbReference type="Gene3D" id="3.40.50.10490">
    <property type="entry name" value="Glucose-6-phosphate isomerase like protein, domain 1"/>
    <property type="match status" value="1"/>
</dbReference>
<dbReference type="CDD" id="cd05013">
    <property type="entry name" value="SIS_RpiR"/>
    <property type="match status" value="1"/>
</dbReference>
<dbReference type="SUPFAM" id="SSF53697">
    <property type="entry name" value="SIS domain"/>
    <property type="match status" value="1"/>
</dbReference>
<dbReference type="PANTHER" id="PTHR30514:SF21">
    <property type="entry name" value="RPIR-FAMILY TRANSCRIPTIONAL REGULATOR"/>
    <property type="match status" value="1"/>
</dbReference>
<dbReference type="InterPro" id="IPR047640">
    <property type="entry name" value="RpiR-like"/>
</dbReference>
<dbReference type="GO" id="GO:0003677">
    <property type="term" value="F:DNA binding"/>
    <property type="evidence" value="ECO:0007669"/>
    <property type="project" value="UniProtKB-KW"/>
</dbReference>
<evidence type="ECO:0000259" key="4">
    <source>
        <dbReference type="PROSITE" id="PS51071"/>
    </source>
</evidence>
<keyword evidence="1" id="KW-0805">Transcription regulation</keyword>
<dbReference type="InterPro" id="IPR046348">
    <property type="entry name" value="SIS_dom_sf"/>
</dbReference>
<gene>
    <name evidence="6" type="ORF">DW927_06200</name>
</gene>
<name>A0A3R6DFX1_9FIRM</name>
<sequence>MKNSRYIIFNQNETKGQIEAAQSDMTQVEHTIANYFLNNEELTDFSSKRISALLYVSEATLSRFAKKCGFKGYREFIFAYEKDLKEEKNGTVSEKDISLFTKKVQSSYQKLLQENFKLLDENQIRRIAGLLNVSRRVFVYGMGSSGNVAEEFQLRFMRIGLDVTAVTDSQMIQMSAALVEERMLVIAISLSGTTREIVESIRIAKSRNAKVIFITANPAPETAARCDEVLRVAYLKNLDTGTKISPQFSILVMIDILYSYYFANDSYFKAQKYKETLSAIQGKHKGAMEDVKKEKIRNE</sequence>
<keyword evidence="3" id="KW-0804">Transcription</keyword>
<protein>
    <submittedName>
        <fullName evidence="6">MurR/RpiR family transcriptional regulator</fullName>
    </submittedName>
</protein>
<feature type="domain" description="SIS" evidence="5">
    <location>
        <begin position="127"/>
        <end position="267"/>
    </location>
</feature>
<evidence type="ECO:0000313" key="6">
    <source>
        <dbReference type="EMBL" id="RHA68309.1"/>
    </source>
</evidence>
<proteinExistence type="predicted"/>
<dbReference type="AlphaFoldDB" id="A0A3R6DFX1"/>
<organism evidence="6 7">
    <name type="scientific">Roseburia intestinalis</name>
    <dbReference type="NCBI Taxonomy" id="166486"/>
    <lineage>
        <taxon>Bacteria</taxon>
        <taxon>Bacillati</taxon>
        <taxon>Bacillota</taxon>
        <taxon>Clostridia</taxon>
        <taxon>Lachnospirales</taxon>
        <taxon>Lachnospiraceae</taxon>
        <taxon>Roseburia</taxon>
    </lineage>
</organism>
<dbReference type="InterPro" id="IPR035472">
    <property type="entry name" value="RpiR-like_SIS"/>
</dbReference>
<evidence type="ECO:0000256" key="1">
    <source>
        <dbReference type="ARBA" id="ARBA00023015"/>
    </source>
</evidence>
<dbReference type="RefSeq" id="WP_117919254.1">
    <property type="nucleotide sequence ID" value="NZ_QSFP01000005.1"/>
</dbReference>
<dbReference type="SUPFAM" id="SSF46689">
    <property type="entry name" value="Homeodomain-like"/>
    <property type="match status" value="1"/>
</dbReference>
<evidence type="ECO:0000313" key="7">
    <source>
        <dbReference type="Proteomes" id="UP000284465"/>
    </source>
</evidence>
<dbReference type="InterPro" id="IPR036388">
    <property type="entry name" value="WH-like_DNA-bd_sf"/>
</dbReference>
<dbReference type="Pfam" id="PF01380">
    <property type="entry name" value="SIS"/>
    <property type="match status" value="1"/>
</dbReference>
<dbReference type="PROSITE" id="PS51464">
    <property type="entry name" value="SIS"/>
    <property type="match status" value="1"/>
</dbReference>
<dbReference type="PANTHER" id="PTHR30514">
    <property type="entry name" value="GLUCOKINASE"/>
    <property type="match status" value="1"/>
</dbReference>
<accession>A0A3R6DFX1</accession>
<dbReference type="InterPro" id="IPR000281">
    <property type="entry name" value="HTH_RpiR"/>
</dbReference>